<sequence length="600" mass="66764">MDTRRASEIDFRPLTDREFHPSPVAWEDEVLYFLMLDRFSDGFETGYLDNNGAPVTTGTTPALRREDRGNAVATEEDAARWREAGAAWCGGTLNGLRTKLGYLGRLGVTAVWISPILKQTPFEETYHGYATQNFLAVDPHFGTKEELRDLVTEAHGMGIRVILDIVLNHTGDVFAYRDDVTDATWFGHPYPVEGFRDASGKPTLPFGPVDDPDGAVWPAELQEPGVFTCGGRIVDWDRYPEYLDGDFFGLKDVHLGSGETDRYTPSPALEALARCYRYWIAYADLDGLRVDTVKHMDRGAARYFASVIHEFAQSIGKENFYLIAEITGDRRFAFETLEKVGMDAALGLAEIQDELEWLVKGQRDPRGYFDLFRDSFALGKDSHTWLRNRVVTGYDDHDQVRKGPAKARFAADDLGQRMALAAIAFNVTTLGIPCLYYGSEQRLDGSGGNDRYLRETMFGGAFGAFRSTGGHVFDESGTVYHEVARILAVRRATPALRRGRQYLRQISGDGVSFGYPGLRSVVPWSRIFADREVLLAINTDPLLSHTVWVTIDAGLHAAGSALVCRYSTDQAQEGREVTVEPRNGRAVLITVPAAGFVIYS</sequence>
<evidence type="ECO:0000313" key="2">
    <source>
        <dbReference type="EMBL" id="GIJ61974.1"/>
    </source>
</evidence>
<evidence type="ECO:0000313" key="3">
    <source>
        <dbReference type="Proteomes" id="UP000612585"/>
    </source>
</evidence>
<comment type="caution">
    <text evidence="2">The sequence shown here is derived from an EMBL/GenBank/DDBJ whole genome shotgun (WGS) entry which is preliminary data.</text>
</comment>
<dbReference type="SUPFAM" id="SSF51445">
    <property type="entry name" value="(Trans)glycosidases"/>
    <property type="match status" value="1"/>
</dbReference>
<dbReference type="InterPro" id="IPR006047">
    <property type="entry name" value="GH13_cat_dom"/>
</dbReference>
<proteinExistence type="predicted"/>
<protein>
    <submittedName>
        <fullName evidence="2">Alpha-amylase</fullName>
    </submittedName>
</protein>
<dbReference type="PANTHER" id="PTHR10357:SF209">
    <property type="entry name" value="PERIPLASMIC ALPHA-AMYLASE"/>
    <property type="match status" value="1"/>
</dbReference>
<dbReference type="Gene3D" id="3.20.20.80">
    <property type="entry name" value="Glycosidases"/>
    <property type="match status" value="1"/>
</dbReference>
<dbReference type="EMBL" id="BOPG01000072">
    <property type="protein sequence ID" value="GIJ61974.1"/>
    <property type="molecule type" value="Genomic_DNA"/>
</dbReference>
<dbReference type="PANTHER" id="PTHR10357">
    <property type="entry name" value="ALPHA-AMYLASE FAMILY MEMBER"/>
    <property type="match status" value="1"/>
</dbReference>
<dbReference type="AlphaFoldDB" id="A0A8J4E5C5"/>
<dbReference type="GO" id="GO:0005975">
    <property type="term" value="P:carbohydrate metabolic process"/>
    <property type="evidence" value="ECO:0007669"/>
    <property type="project" value="InterPro"/>
</dbReference>
<accession>A0A8J4E5C5</accession>
<dbReference type="SMART" id="SM00642">
    <property type="entry name" value="Aamy"/>
    <property type="match status" value="1"/>
</dbReference>
<keyword evidence="3" id="KW-1185">Reference proteome</keyword>
<reference evidence="2" key="1">
    <citation type="submission" date="2021-01" db="EMBL/GenBank/DDBJ databases">
        <title>Whole genome shotgun sequence of Virgisporangium aurantiacum NBRC 16421.</title>
        <authorList>
            <person name="Komaki H."/>
            <person name="Tamura T."/>
        </authorList>
    </citation>
    <scope>NUCLEOTIDE SEQUENCE</scope>
    <source>
        <strain evidence="2">NBRC 16421</strain>
    </source>
</reference>
<dbReference type="CDD" id="cd11352">
    <property type="entry name" value="AmyAc_5"/>
    <property type="match status" value="1"/>
</dbReference>
<dbReference type="InterPro" id="IPR017853">
    <property type="entry name" value="GH"/>
</dbReference>
<dbReference type="RefSeq" id="WP_204007289.1">
    <property type="nucleotide sequence ID" value="NZ_BOPG01000072.1"/>
</dbReference>
<gene>
    <name evidence="2" type="ORF">Vau01_094900</name>
</gene>
<dbReference type="Proteomes" id="UP000612585">
    <property type="component" value="Unassembled WGS sequence"/>
</dbReference>
<feature type="domain" description="Glycosyl hydrolase family 13 catalytic" evidence="1">
    <location>
        <begin position="33"/>
        <end position="490"/>
    </location>
</feature>
<name>A0A8J4E5C5_9ACTN</name>
<dbReference type="Pfam" id="PF00128">
    <property type="entry name" value="Alpha-amylase"/>
    <property type="match status" value="1"/>
</dbReference>
<evidence type="ECO:0000259" key="1">
    <source>
        <dbReference type="SMART" id="SM00642"/>
    </source>
</evidence>
<organism evidence="2 3">
    <name type="scientific">Virgisporangium aurantiacum</name>
    <dbReference type="NCBI Taxonomy" id="175570"/>
    <lineage>
        <taxon>Bacteria</taxon>
        <taxon>Bacillati</taxon>
        <taxon>Actinomycetota</taxon>
        <taxon>Actinomycetes</taxon>
        <taxon>Micromonosporales</taxon>
        <taxon>Micromonosporaceae</taxon>
        <taxon>Virgisporangium</taxon>
    </lineage>
</organism>